<reference evidence="2" key="1">
    <citation type="journal article" date="2019" name="Int. J. Syst. Evol. Microbiol.">
        <title>The Global Catalogue of Microorganisms (GCM) 10K type strain sequencing project: providing services to taxonomists for standard genome sequencing and annotation.</title>
        <authorList>
            <consortium name="The Broad Institute Genomics Platform"/>
            <consortium name="The Broad Institute Genome Sequencing Center for Infectious Disease"/>
            <person name="Wu L."/>
            <person name="Ma J."/>
        </authorList>
    </citation>
    <scope>NUCLEOTIDE SEQUENCE [LARGE SCALE GENOMIC DNA]</scope>
    <source>
        <strain evidence="2">NBRC 110140</strain>
    </source>
</reference>
<comment type="caution">
    <text evidence="1">The sequence shown here is derived from an EMBL/GenBank/DDBJ whole genome shotgun (WGS) entry which is preliminary data.</text>
</comment>
<keyword evidence="2" id="KW-1185">Reference proteome</keyword>
<protein>
    <submittedName>
        <fullName evidence="1">Uncharacterized protein</fullName>
    </submittedName>
</protein>
<organism evidence="1 2">
    <name type="scientific">Amylibacter marinus</name>
    <dbReference type="NCBI Taxonomy" id="1475483"/>
    <lineage>
        <taxon>Bacteria</taxon>
        <taxon>Pseudomonadati</taxon>
        <taxon>Pseudomonadota</taxon>
        <taxon>Alphaproteobacteria</taxon>
        <taxon>Rhodobacterales</taxon>
        <taxon>Paracoccaceae</taxon>
        <taxon>Amylibacter</taxon>
    </lineage>
</organism>
<gene>
    <name evidence="1" type="ORF">GCM10007939_10820</name>
</gene>
<evidence type="ECO:0000313" key="1">
    <source>
        <dbReference type="EMBL" id="GLQ34799.1"/>
    </source>
</evidence>
<sequence>MSRDISGDEELIDLAESRMTDQLLALGSVVVQINVVGLCHDFAVIIVTTCATNVMRALQLATVWAFIWIASNQCVM</sequence>
<dbReference type="Proteomes" id="UP001156694">
    <property type="component" value="Unassembled WGS sequence"/>
</dbReference>
<proteinExistence type="predicted"/>
<accession>A0ABQ5VUG3</accession>
<name>A0ABQ5VUG3_9RHOB</name>
<dbReference type="EMBL" id="BSNN01000002">
    <property type="protein sequence ID" value="GLQ34799.1"/>
    <property type="molecule type" value="Genomic_DNA"/>
</dbReference>
<evidence type="ECO:0000313" key="2">
    <source>
        <dbReference type="Proteomes" id="UP001156694"/>
    </source>
</evidence>